<reference evidence="2" key="1">
    <citation type="journal article" date="2019" name="Int. J. Syst. Evol. Microbiol.">
        <title>The Global Catalogue of Microorganisms (GCM) 10K type strain sequencing project: providing services to taxonomists for standard genome sequencing and annotation.</title>
        <authorList>
            <consortium name="The Broad Institute Genomics Platform"/>
            <consortium name="The Broad Institute Genome Sequencing Center for Infectious Disease"/>
            <person name="Wu L."/>
            <person name="Ma J."/>
        </authorList>
    </citation>
    <scope>NUCLEOTIDE SEQUENCE [LARGE SCALE GENOMIC DNA]</scope>
    <source>
        <strain evidence="2">JCM 18958</strain>
    </source>
</reference>
<proteinExistence type="predicted"/>
<dbReference type="EMBL" id="BAABLN010000008">
    <property type="protein sequence ID" value="GAA4693017.1"/>
    <property type="molecule type" value="Genomic_DNA"/>
</dbReference>
<sequence>MWVAWAPASTHHWGPTAMLATPPPSHWMANEMMMNTPDTTGTDQFPYTHFWSLFTFGYDLSALCAGEPTEWVGQGRGFV</sequence>
<dbReference type="Proteomes" id="UP001501446">
    <property type="component" value="Unassembled WGS sequence"/>
</dbReference>
<evidence type="ECO:0000313" key="2">
    <source>
        <dbReference type="Proteomes" id="UP001501446"/>
    </source>
</evidence>
<name>A0ABP8WRU3_9MICC</name>
<evidence type="ECO:0000313" key="1">
    <source>
        <dbReference type="EMBL" id="GAA4693017.1"/>
    </source>
</evidence>
<protein>
    <submittedName>
        <fullName evidence="1">Uncharacterized protein</fullName>
    </submittedName>
</protein>
<organism evidence="1 2">
    <name type="scientific">Kocuria gwangalliensis</name>
    <dbReference type="NCBI Taxonomy" id="501592"/>
    <lineage>
        <taxon>Bacteria</taxon>
        <taxon>Bacillati</taxon>
        <taxon>Actinomycetota</taxon>
        <taxon>Actinomycetes</taxon>
        <taxon>Micrococcales</taxon>
        <taxon>Micrococcaceae</taxon>
        <taxon>Kocuria</taxon>
    </lineage>
</organism>
<accession>A0ABP8WRU3</accession>
<comment type="caution">
    <text evidence="1">The sequence shown here is derived from an EMBL/GenBank/DDBJ whole genome shotgun (WGS) entry which is preliminary data.</text>
</comment>
<gene>
    <name evidence="1" type="ORF">GCM10025781_07910</name>
</gene>
<keyword evidence="2" id="KW-1185">Reference proteome</keyword>